<dbReference type="InterPro" id="IPR002104">
    <property type="entry name" value="Integrase_catalytic"/>
</dbReference>
<keyword evidence="1" id="KW-0229">DNA integration</keyword>
<reference evidence="6" key="2">
    <citation type="submission" date="2023-07" db="EMBL/GenBank/DDBJ databases">
        <title>Duganella aceri sp. nov., isolated from tree sap.</title>
        <authorList>
            <person name="Kim I.S."/>
        </authorList>
    </citation>
    <scope>NUCLEOTIDE SEQUENCE [LARGE SCALE GENOMIC DNA]</scope>
    <source>
        <strain evidence="6">SAP-35</strain>
    </source>
</reference>
<dbReference type="RefSeq" id="WP_166107658.1">
    <property type="nucleotide sequence ID" value="NZ_JAADJT010000013.1"/>
</dbReference>
<dbReference type="PANTHER" id="PTHR30349:SF94">
    <property type="entry name" value="INTEGRASE_RECOMBINASE HI_1414-RELATED"/>
    <property type="match status" value="1"/>
</dbReference>
<dbReference type="Gene3D" id="1.10.150.130">
    <property type="match status" value="1"/>
</dbReference>
<name>A0ABX0FSV5_9BURK</name>
<evidence type="ECO:0000256" key="2">
    <source>
        <dbReference type="ARBA" id="ARBA00023125"/>
    </source>
</evidence>
<evidence type="ECO:0000256" key="1">
    <source>
        <dbReference type="ARBA" id="ARBA00022908"/>
    </source>
</evidence>
<keyword evidence="3" id="KW-0233">DNA recombination</keyword>
<evidence type="ECO:0000259" key="4">
    <source>
        <dbReference type="PROSITE" id="PS51898"/>
    </source>
</evidence>
<dbReference type="Pfam" id="PF00589">
    <property type="entry name" value="Phage_integrase"/>
    <property type="match status" value="1"/>
</dbReference>
<organism evidence="5 6">
    <name type="scientific">Duganella aceris</name>
    <dbReference type="NCBI Taxonomy" id="2703883"/>
    <lineage>
        <taxon>Bacteria</taxon>
        <taxon>Pseudomonadati</taxon>
        <taxon>Pseudomonadota</taxon>
        <taxon>Betaproteobacteria</taxon>
        <taxon>Burkholderiales</taxon>
        <taxon>Oxalobacteraceae</taxon>
        <taxon>Telluria group</taxon>
        <taxon>Duganella</taxon>
    </lineage>
</organism>
<evidence type="ECO:0000313" key="6">
    <source>
        <dbReference type="Proteomes" id="UP000666369"/>
    </source>
</evidence>
<gene>
    <name evidence="5" type="ORF">GW587_25140</name>
</gene>
<evidence type="ECO:0000313" key="5">
    <source>
        <dbReference type="EMBL" id="NGZ87533.1"/>
    </source>
</evidence>
<dbReference type="Gene3D" id="1.10.443.10">
    <property type="entry name" value="Intergrase catalytic core"/>
    <property type="match status" value="1"/>
</dbReference>
<dbReference type="InterPro" id="IPR050090">
    <property type="entry name" value="Tyrosine_recombinase_XerCD"/>
</dbReference>
<dbReference type="PROSITE" id="PS51898">
    <property type="entry name" value="TYR_RECOMBINASE"/>
    <property type="match status" value="1"/>
</dbReference>
<accession>A0ABX0FSV5</accession>
<dbReference type="PANTHER" id="PTHR30349">
    <property type="entry name" value="PHAGE INTEGRASE-RELATED"/>
    <property type="match status" value="1"/>
</dbReference>
<dbReference type="CDD" id="cd00796">
    <property type="entry name" value="INT_Rci_Hp1_C"/>
    <property type="match status" value="1"/>
</dbReference>
<comment type="caution">
    <text evidence="5">The sequence shown here is derived from an EMBL/GenBank/DDBJ whole genome shotgun (WGS) entry which is preliminary data.</text>
</comment>
<reference evidence="5 6" key="1">
    <citation type="submission" date="2020-01" db="EMBL/GenBank/DDBJ databases">
        <authorList>
            <person name="Lee S.D."/>
        </authorList>
    </citation>
    <scope>NUCLEOTIDE SEQUENCE [LARGE SCALE GENOMIC DNA]</scope>
    <source>
        <strain evidence="5 6">SAP-35</strain>
    </source>
</reference>
<dbReference type="EMBL" id="JAADJT010000013">
    <property type="protein sequence ID" value="NGZ87533.1"/>
    <property type="molecule type" value="Genomic_DNA"/>
</dbReference>
<dbReference type="InterPro" id="IPR013762">
    <property type="entry name" value="Integrase-like_cat_sf"/>
</dbReference>
<dbReference type="Proteomes" id="UP000666369">
    <property type="component" value="Unassembled WGS sequence"/>
</dbReference>
<sequence length="321" mass="36409">MSIPIKVGTRWRHRIMVDGVRTSGTFDTKAAALKWEAQQRVTLRHPEHVAVTKTCADAFRRYEIEVSRTKRGHRWEAGRLAAMAASSLGPITMAQLAPSHIAAWRDERLRNVQGGTVTREMNLLSHVFSVARKEWKWIAKSPTTDVARPKAKPHRDRRITPDEIDRICLALRWPNDCSVRTPETRQQRIALAFLFALETAMRAGEICGLRKEDVQGCVARLRMTKNGSSRNVPLSPRAMEIWSMVPNGFDITTATLDAMFRMARQRAGVEGLTFHDSRHEAITRLASKINVLDLARMVGHHDIKQLQTYYNATAEDIAKKL</sequence>
<keyword evidence="2" id="KW-0238">DNA-binding</keyword>
<keyword evidence="6" id="KW-1185">Reference proteome</keyword>
<evidence type="ECO:0000256" key="3">
    <source>
        <dbReference type="ARBA" id="ARBA00023172"/>
    </source>
</evidence>
<dbReference type="InterPro" id="IPR011010">
    <property type="entry name" value="DNA_brk_join_enz"/>
</dbReference>
<dbReference type="SUPFAM" id="SSF56349">
    <property type="entry name" value="DNA breaking-rejoining enzymes"/>
    <property type="match status" value="1"/>
</dbReference>
<dbReference type="InterPro" id="IPR010998">
    <property type="entry name" value="Integrase_recombinase_N"/>
</dbReference>
<feature type="domain" description="Tyr recombinase" evidence="4">
    <location>
        <begin position="154"/>
        <end position="321"/>
    </location>
</feature>
<proteinExistence type="predicted"/>
<protein>
    <submittedName>
        <fullName evidence="5">Site-specific integrase</fullName>
    </submittedName>
</protein>